<gene>
    <name evidence="2" type="ORF">NE857_07095</name>
</gene>
<dbReference type="RefSeq" id="WP_254420282.1">
    <property type="nucleotide sequence ID" value="NZ_BAAAJB010000001.1"/>
</dbReference>
<dbReference type="Gene3D" id="3.90.1570.10">
    <property type="entry name" value="tt1808, chain A"/>
    <property type="match status" value="1"/>
</dbReference>
<proteinExistence type="predicted"/>
<dbReference type="CDD" id="cd06260">
    <property type="entry name" value="DUF820-like"/>
    <property type="match status" value="1"/>
</dbReference>
<evidence type="ECO:0000313" key="2">
    <source>
        <dbReference type="EMBL" id="USY21374.1"/>
    </source>
</evidence>
<dbReference type="InterPro" id="IPR008538">
    <property type="entry name" value="Uma2"/>
</dbReference>
<feature type="domain" description="Putative restriction endonuclease" evidence="1">
    <location>
        <begin position="8"/>
        <end position="173"/>
    </location>
</feature>
<evidence type="ECO:0000259" key="1">
    <source>
        <dbReference type="Pfam" id="PF05685"/>
    </source>
</evidence>
<protein>
    <submittedName>
        <fullName evidence="2">Uma2 family endonuclease</fullName>
    </submittedName>
</protein>
<reference evidence="2" key="1">
    <citation type="submission" date="2022-06" db="EMBL/GenBank/DDBJ databases">
        <authorList>
            <person name="Ping M."/>
        </authorList>
    </citation>
    <scope>NUCLEOTIDE SEQUENCE</scope>
    <source>
        <strain evidence="2">JCM11759T</strain>
    </source>
</reference>
<dbReference type="InterPro" id="IPR011335">
    <property type="entry name" value="Restrct_endonuc-II-like"/>
</dbReference>
<dbReference type="PANTHER" id="PTHR35400">
    <property type="entry name" value="SLR1083 PROTEIN"/>
    <property type="match status" value="1"/>
</dbReference>
<keyword evidence="2" id="KW-0255">Endonuclease</keyword>
<keyword evidence="2" id="KW-0378">Hydrolase</keyword>
<sequence length="186" mass="20357">MDLHTLAESLELPDGYRVEIINGSITVSPTPSARHADIVTEVHESVLEGGLKAKGLRAVQVLTLEIAKTGDRYVPDLVVLPTALVRGQGWDGPSWIRPAEEAELVVEVVSPSSAHHDWTNKTKGYAQAGVPLYLVIDPKQDEVALFLQPEGDEYREVTRVLRSGSVRLPQPFDLKLEAADLLLSFS</sequence>
<dbReference type="GO" id="GO:0004519">
    <property type="term" value="F:endonuclease activity"/>
    <property type="evidence" value="ECO:0007669"/>
    <property type="project" value="UniProtKB-KW"/>
</dbReference>
<keyword evidence="3" id="KW-1185">Reference proteome</keyword>
<dbReference type="InterPro" id="IPR012296">
    <property type="entry name" value="Nuclease_put_TT1808"/>
</dbReference>
<accession>A0ABY5DAJ1</accession>
<evidence type="ECO:0000313" key="3">
    <source>
        <dbReference type="Proteomes" id="UP001055940"/>
    </source>
</evidence>
<dbReference type="PANTHER" id="PTHR35400:SF3">
    <property type="entry name" value="SLL1072 PROTEIN"/>
    <property type="match status" value="1"/>
</dbReference>
<dbReference type="Proteomes" id="UP001055940">
    <property type="component" value="Chromosome"/>
</dbReference>
<name>A0ABY5DAJ1_9ACTN</name>
<dbReference type="EMBL" id="CP099837">
    <property type="protein sequence ID" value="USY21374.1"/>
    <property type="molecule type" value="Genomic_DNA"/>
</dbReference>
<organism evidence="2 3">
    <name type="scientific">Nocardiopsis exhalans</name>
    <dbReference type="NCBI Taxonomy" id="163604"/>
    <lineage>
        <taxon>Bacteria</taxon>
        <taxon>Bacillati</taxon>
        <taxon>Actinomycetota</taxon>
        <taxon>Actinomycetes</taxon>
        <taxon>Streptosporangiales</taxon>
        <taxon>Nocardiopsidaceae</taxon>
        <taxon>Nocardiopsis</taxon>
    </lineage>
</organism>
<dbReference type="Pfam" id="PF05685">
    <property type="entry name" value="Uma2"/>
    <property type="match status" value="1"/>
</dbReference>
<keyword evidence="2" id="KW-0540">Nuclease</keyword>
<dbReference type="SUPFAM" id="SSF52980">
    <property type="entry name" value="Restriction endonuclease-like"/>
    <property type="match status" value="1"/>
</dbReference>